<protein>
    <submittedName>
        <fullName evidence="2">Uncharacterized protein</fullName>
    </submittedName>
</protein>
<reference evidence="2 3" key="1">
    <citation type="submission" date="2020-09" db="EMBL/GenBank/DDBJ databases">
        <title>De no assembly of potato wild relative species, Solanum commersonii.</title>
        <authorList>
            <person name="Cho K."/>
        </authorList>
    </citation>
    <scope>NUCLEOTIDE SEQUENCE [LARGE SCALE GENOMIC DNA]</scope>
    <source>
        <strain evidence="2">LZ3.2</strain>
        <tissue evidence="2">Leaf</tissue>
    </source>
</reference>
<accession>A0A9J6A6K5</accession>
<feature type="compositionally biased region" description="Polar residues" evidence="1">
    <location>
        <begin position="31"/>
        <end position="62"/>
    </location>
</feature>
<evidence type="ECO:0000256" key="1">
    <source>
        <dbReference type="SAM" id="MobiDB-lite"/>
    </source>
</evidence>
<gene>
    <name evidence="2" type="ORF">H5410_004905</name>
</gene>
<sequence length="80" mass="9087">CTKQSIEKEKTQLQQHQHTLLQTCKSHNYASSQVGNTNSETQVVNEQVNQNASQSNMRNSQIYSRLQLPYPSPSPLQAKE</sequence>
<evidence type="ECO:0000313" key="3">
    <source>
        <dbReference type="Proteomes" id="UP000824120"/>
    </source>
</evidence>
<comment type="caution">
    <text evidence="2">The sequence shown here is derived from an EMBL/GenBank/DDBJ whole genome shotgun (WGS) entry which is preliminary data.</text>
</comment>
<feature type="non-terminal residue" evidence="2">
    <location>
        <position position="80"/>
    </location>
</feature>
<feature type="region of interest" description="Disordered" evidence="1">
    <location>
        <begin position="31"/>
        <end position="80"/>
    </location>
</feature>
<feature type="compositionally biased region" description="Low complexity" evidence="1">
    <location>
        <begin position="63"/>
        <end position="80"/>
    </location>
</feature>
<organism evidence="2 3">
    <name type="scientific">Solanum commersonii</name>
    <name type="common">Commerson's wild potato</name>
    <name type="synonym">Commerson's nightshade</name>
    <dbReference type="NCBI Taxonomy" id="4109"/>
    <lineage>
        <taxon>Eukaryota</taxon>
        <taxon>Viridiplantae</taxon>
        <taxon>Streptophyta</taxon>
        <taxon>Embryophyta</taxon>
        <taxon>Tracheophyta</taxon>
        <taxon>Spermatophyta</taxon>
        <taxon>Magnoliopsida</taxon>
        <taxon>eudicotyledons</taxon>
        <taxon>Gunneridae</taxon>
        <taxon>Pentapetalae</taxon>
        <taxon>asterids</taxon>
        <taxon>lamiids</taxon>
        <taxon>Solanales</taxon>
        <taxon>Solanaceae</taxon>
        <taxon>Solanoideae</taxon>
        <taxon>Solaneae</taxon>
        <taxon>Solanum</taxon>
    </lineage>
</organism>
<dbReference type="EMBL" id="JACXVP010000002">
    <property type="protein sequence ID" value="KAG5619687.1"/>
    <property type="molecule type" value="Genomic_DNA"/>
</dbReference>
<dbReference type="AlphaFoldDB" id="A0A9J6A6K5"/>
<proteinExistence type="predicted"/>
<keyword evidence="3" id="KW-1185">Reference proteome</keyword>
<dbReference type="Proteomes" id="UP000824120">
    <property type="component" value="Chromosome 2"/>
</dbReference>
<name>A0A9J6A6K5_SOLCO</name>
<evidence type="ECO:0000313" key="2">
    <source>
        <dbReference type="EMBL" id="KAG5619687.1"/>
    </source>
</evidence>